<evidence type="ECO:0000256" key="2">
    <source>
        <dbReference type="ARBA" id="ARBA00023015"/>
    </source>
</evidence>
<evidence type="ECO:0000259" key="5">
    <source>
        <dbReference type="PROSITE" id="PS50931"/>
    </source>
</evidence>
<dbReference type="PROSITE" id="PS50931">
    <property type="entry name" value="HTH_LYSR"/>
    <property type="match status" value="1"/>
</dbReference>
<dbReference type="FunFam" id="3.40.190.290:FF:000001">
    <property type="entry name" value="Transcriptional regulator, LysR family"/>
    <property type="match status" value="1"/>
</dbReference>
<dbReference type="InterPro" id="IPR058163">
    <property type="entry name" value="LysR-type_TF_proteobact-type"/>
</dbReference>
<dbReference type="InterPro" id="IPR000847">
    <property type="entry name" value="LysR_HTH_N"/>
</dbReference>
<keyword evidence="4" id="KW-0804">Transcription</keyword>
<dbReference type="InterPro" id="IPR005119">
    <property type="entry name" value="LysR_subst-bd"/>
</dbReference>
<dbReference type="Gene3D" id="3.40.190.290">
    <property type="match status" value="1"/>
</dbReference>
<evidence type="ECO:0000313" key="7">
    <source>
        <dbReference type="Proteomes" id="UP000273675"/>
    </source>
</evidence>
<evidence type="ECO:0000256" key="4">
    <source>
        <dbReference type="ARBA" id="ARBA00023163"/>
    </source>
</evidence>
<dbReference type="EMBL" id="RBIM01000001">
    <property type="protein sequence ID" value="RKR03917.1"/>
    <property type="molecule type" value="Genomic_DNA"/>
</dbReference>
<dbReference type="SUPFAM" id="SSF46785">
    <property type="entry name" value="Winged helix' DNA-binding domain"/>
    <property type="match status" value="1"/>
</dbReference>
<accession>A0A495DLX0</accession>
<dbReference type="PANTHER" id="PTHR30537:SF5">
    <property type="entry name" value="HTH-TYPE TRANSCRIPTIONAL ACTIVATOR TTDR-RELATED"/>
    <property type="match status" value="1"/>
</dbReference>
<comment type="caution">
    <text evidence="6">The sequence shown here is derived from an EMBL/GenBank/DDBJ whole genome shotgun (WGS) entry which is preliminary data.</text>
</comment>
<name>A0A495DLX0_9PROT</name>
<dbReference type="CDD" id="cd08422">
    <property type="entry name" value="PBP2_CrgA_like"/>
    <property type="match status" value="1"/>
</dbReference>
<reference evidence="6 7" key="1">
    <citation type="submission" date="2018-10" db="EMBL/GenBank/DDBJ databases">
        <title>Genomic Encyclopedia of Type Strains, Phase IV (KMG-IV): sequencing the most valuable type-strain genomes for metagenomic binning, comparative biology and taxonomic classification.</title>
        <authorList>
            <person name="Goeker M."/>
        </authorList>
    </citation>
    <scope>NUCLEOTIDE SEQUENCE [LARGE SCALE GENOMIC DNA]</scope>
    <source>
        <strain evidence="6 7">DSM 4734</strain>
    </source>
</reference>
<dbReference type="FunFam" id="1.10.10.10:FF:000001">
    <property type="entry name" value="LysR family transcriptional regulator"/>
    <property type="match status" value="1"/>
</dbReference>
<feature type="domain" description="HTH lysR-type" evidence="5">
    <location>
        <begin position="1"/>
        <end position="59"/>
    </location>
</feature>
<comment type="similarity">
    <text evidence="1">Belongs to the LysR transcriptional regulatory family.</text>
</comment>
<proteinExistence type="inferred from homology"/>
<evidence type="ECO:0000313" key="6">
    <source>
        <dbReference type="EMBL" id="RKR03917.1"/>
    </source>
</evidence>
<dbReference type="Gene3D" id="1.10.10.10">
    <property type="entry name" value="Winged helix-like DNA-binding domain superfamily/Winged helix DNA-binding domain"/>
    <property type="match status" value="1"/>
</dbReference>
<organism evidence="6 7">
    <name type="scientific">Maricaulis maris</name>
    <dbReference type="NCBI Taxonomy" id="74318"/>
    <lineage>
        <taxon>Bacteria</taxon>
        <taxon>Pseudomonadati</taxon>
        <taxon>Pseudomonadota</taxon>
        <taxon>Alphaproteobacteria</taxon>
        <taxon>Maricaulales</taxon>
        <taxon>Maricaulaceae</taxon>
        <taxon>Maricaulis</taxon>
    </lineage>
</organism>
<sequence length="296" mass="32480">MDRIDALRLFCSVAELGSFTKAADREGMTPGAASKQITALEERLQARLFERTTRSVRLTDAGDALLDRVRPWLDEYDGLEQGVADARSAPAGVLRVSAPVDFGARRLMPIITQFMTDWPGVEIRLSLADRMVDLVNEGFDVGVRIGNLPDSALIAKQLAPACMSVVASPAYLARAGTPQHPSELAGHEMVIDRNKPAPQMLKFLQGRDEVDVRIHGRLSLNGAVAAVTAAEAGVGIACSPRWAAERAIAEGRVVEILTDWESENRFLWAVFPSNRYLAHRVRLFVDFLASQFTDRI</sequence>
<dbReference type="InterPro" id="IPR036390">
    <property type="entry name" value="WH_DNA-bd_sf"/>
</dbReference>
<dbReference type="InterPro" id="IPR036388">
    <property type="entry name" value="WH-like_DNA-bd_sf"/>
</dbReference>
<dbReference type="Proteomes" id="UP000273675">
    <property type="component" value="Unassembled WGS sequence"/>
</dbReference>
<dbReference type="GO" id="GO:0003677">
    <property type="term" value="F:DNA binding"/>
    <property type="evidence" value="ECO:0007669"/>
    <property type="project" value="UniProtKB-KW"/>
</dbReference>
<dbReference type="Pfam" id="PF00126">
    <property type="entry name" value="HTH_1"/>
    <property type="match status" value="1"/>
</dbReference>
<keyword evidence="3 6" id="KW-0238">DNA-binding</keyword>
<gene>
    <name evidence="6" type="ORF">C7435_0360</name>
</gene>
<dbReference type="Pfam" id="PF03466">
    <property type="entry name" value="LysR_substrate"/>
    <property type="match status" value="1"/>
</dbReference>
<evidence type="ECO:0000256" key="1">
    <source>
        <dbReference type="ARBA" id="ARBA00009437"/>
    </source>
</evidence>
<dbReference type="PANTHER" id="PTHR30537">
    <property type="entry name" value="HTH-TYPE TRANSCRIPTIONAL REGULATOR"/>
    <property type="match status" value="1"/>
</dbReference>
<dbReference type="AlphaFoldDB" id="A0A495DLX0"/>
<dbReference type="GO" id="GO:0003700">
    <property type="term" value="F:DNA-binding transcription factor activity"/>
    <property type="evidence" value="ECO:0007669"/>
    <property type="project" value="InterPro"/>
</dbReference>
<keyword evidence="2" id="KW-0805">Transcription regulation</keyword>
<dbReference type="SUPFAM" id="SSF53850">
    <property type="entry name" value="Periplasmic binding protein-like II"/>
    <property type="match status" value="1"/>
</dbReference>
<protein>
    <submittedName>
        <fullName evidence="6">DNA-binding transcriptional LysR family regulator</fullName>
    </submittedName>
</protein>
<dbReference type="RefSeq" id="WP_121209794.1">
    <property type="nucleotide sequence ID" value="NZ_RBIM01000001.1"/>
</dbReference>
<dbReference type="OrthoDB" id="9813056at2"/>
<evidence type="ECO:0000256" key="3">
    <source>
        <dbReference type="ARBA" id="ARBA00023125"/>
    </source>
</evidence>